<feature type="compositionally biased region" description="Basic and acidic residues" evidence="1">
    <location>
        <begin position="463"/>
        <end position="473"/>
    </location>
</feature>
<sequence length="955" mass="108801">MDIDSGRNGTLSKSFNSFNLNFVLTFLGCCTFSTYTNTDFLSHLILKHALRDEFYCDLCSNKNDNKYVCSNPESFVKFSINLKDMSLGNIDVMLVHLAMEHFEYEPLCLERCSKSEFCDNRNIKNLKILNIQKYVTDKIIEVLAPEKNGQLQECPTKEMNEKCKIVETGKSKEIGEVEKTPQVMRKCFKKIAQPSKNKSTVDNENDMIILSDEAKHDQRDAQPIQNVKASIVNDKKNKSQLSNYDLINNFELENNIEIQINKKHLETQSSEKPTDQPQNYGNDKLDNESSTMDKLFTNKAIGTFDEVFPNLLSYEDHLNNCPLESPKERTFCLVQSNATFEVVNLPKLVEPNRFTCTFCDTKLPSVTISRHHVKKEHHILNVEFVPVDINSTNIKKDRFLVCQYKSLNRKKRSTNDCILLSESDEFTTTTVSKKYSNVVNKHDDFQLTKSPNTLYNSKQNTRRSRDESKEQRKFLKRKHSTESCNVKFRKIEKFGTDTFNIINNPIYSTILQSVNLGMIGGQVSHLKKHRVEADDSTKSIHKSITYNLNSIFTSMDMINSCASSSKAQENEKVSLNAELQSVNKQKSVDEYIQSTQYNYLNVPEALASVAEPSTTITEFKELPPVKHTNVDKQVPSTKYNTLCVPEALVNVSETSNTIAGFKELPPVKHTNVDEQVLSTQYNMSNISNALASVAELSTKFAEFKDLQPTNKKKTVDQNIPSTQISMFNISEALDSVAELLATIAKFKELPSVKQTDVDEHILSTQYNTLNVPEAVVSVTETSTTIAGFKDLEPTNKQKTVDQHIPSTQNSMFNFPEALDCVAELLSMIAGFKEIPMKSTTICSTYIKMIDVLVSEVQEKILSYPSRNPNGYLTLIRCIGKYACPVCNVFITEKKQSFHEHLLKEINGEIWECLKCFAISDSVEKMESHIIKHTLDKRNYEKIEFYNKNIWHGDDQ</sequence>
<protein>
    <submittedName>
        <fullName evidence="3">C2H2-type domain-containing protein</fullName>
    </submittedName>
</protein>
<feature type="compositionally biased region" description="Polar residues" evidence="1">
    <location>
        <begin position="449"/>
        <end position="459"/>
    </location>
</feature>
<comment type="caution">
    <text evidence="3">The sequence shown here is derived from an EMBL/GenBank/DDBJ whole genome shotgun (WGS) entry which is preliminary data.</text>
</comment>
<keyword evidence="4" id="KW-1185">Reference proteome</keyword>
<feature type="compositionally biased region" description="Polar residues" evidence="1">
    <location>
        <begin position="267"/>
        <end position="281"/>
    </location>
</feature>
<name>A0A6G0YBL5_APHCR</name>
<feature type="domain" description="C2H2-type" evidence="2">
    <location>
        <begin position="354"/>
        <end position="377"/>
    </location>
</feature>
<gene>
    <name evidence="3" type="ORF">FWK35_00024110</name>
</gene>
<dbReference type="AlphaFoldDB" id="A0A6G0YBL5"/>
<dbReference type="Proteomes" id="UP000478052">
    <property type="component" value="Unassembled WGS sequence"/>
</dbReference>
<evidence type="ECO:0000313" key="4">
    <source>
        <dbReference type="Proteomes" id="UP000478052"/>
    </source>
</evidence>
<feature type="region of interest" description="Disordered" evidence="1">
    <location>
        <begin position="449"/>
        <end position="476"/>
    </location>
</feature>
<evidence type="ECO:0000256" key="1">
    <source>
        <dbReference type="SAM" id="MobiDB-lite"/>
    </source>
</evidence>
<organism evidence="3 4">
    <name type="scientific">Aphis craccivora</name>
    <name type="common">Cowpea aphid</name>
    <dbReference type="NCBI Taxonomy" id="307492"/>
    <lineage>
        <taxon>Eukaryota</taxon>
        <taxon>Metazoa</taxon>
        <taxon>Ecdysozoa</taxon>
        <taxon>Arthropoda</taxon>
        <taxon>Hexapoda</taxon>
        <taxon>Insecta</taxon>
        <taxon>Pterygota</taxon>
        <taxon>Neoptera</taxon>
        <taxon>Paraneoptera</taxon>
        <taxon>Hemiptera</taxon>
        <taxon>Sternorrhyncha</taxon>
        <taxon>Aphidomorpha</taxon>
        <taxon>Aphidoidea</taxon>
        <taxon>Aphididae</taxon>
        <taxon>Aphidini</taxon>
        <taxon>Aphis</taxon>
        <taxon>Aphis</taxon>
    </lineage>
</organism>
<accession>A0A6G0YBL5</accession>
<evidence type="ECO:0000259" key="2">
    <source>
        <dbReference type="SMART" id="SM00355"/>
    </source>
</evidence>
<dbReference type="PROSITE" id="PS51257">
    <property type="entry name" value="PROKAR_LIPOPROTEIN"/>
    <property type="match status" value="1"/>
</dbReference>
<proteinExistence type="predicted"/>
<evidence type="ECO:0000313" key="3">
    <source>
        <dbReference type="EMBL" id="KAF0752606.1"/>
    </source>
</evidence>
<dbReference type="EMBL" id="VUJU01004995">
    <property type="protein sequence ID" value="KAF0752606.1"/>
    <property type="molecule type" value="Genomic_DNA"/>
</dbReference>
<dbReference type="InterPro" id="IPR013087">
    <property type="entry name" value="Znf_C2H2_type"/>
</dbReference>
<reference evidence="3 4" key="1">
    <citation type="submission" date="2019-08" db="EMBL/GenBank/DDBJ databases">
        <title>Whole genome of Aphis craccivora.</title>
        <authorList>
            <person name="Voronova N.V."/>
            <person name="Shulinski R.S."/>
            <person name="Bandarenka Y.V."/>
            <person name="Zhorov D.G."/>
            <person name="Warner D."/>
        </authorList>
    </citation>
    <scope>NUCLEOTIDE SEQUENCE [LARGE SCALE GENOMIC DNA]</scope>
    <source>
        <strain evidence="3">180601</strain>
        <tissue evidence="3">Whole Body</tissue>
    </source>
</reference>
<dbReference type="SMART" id="SM00355">
    <property type="entry name" value="ZnF_C2H2"/>
    <property type="match status" value="3"/>
</dbReference>
<feature type="region of interest" description="Disordered" evidence="1">
    <location>
        <begin position="264"/>
        <end position="289"/>
    </location>
</feature>
<feature type="domain" description="C2H2-type" evidence="2">
    <location>
        <begin position="910"/>
        <end position="932"/>
    </location>
</feature>
<dbReference type="OrthoDB" id="4737882at2759"/>
<feature type="domain" description="C2H2-type" evidence="2">
    <location>
        <begin position="881"/>
        <end position="902"/>
    </location>
</feature>